<proteinExistence type="inferred from homology"/>
<gene>
    <name evidence="3" type="ORF">Naga_102404g1</name>
</gene>
<dbReference type="FunFam" id="1.20.1310.10:FF:000001">
    <property type="entry name" value="Cullin 3"/>
    <property type="match status" value="1"/>
</dbReference>
<evidence type="ECO:0000256" key="1">
    <source>
        <dbReference type="ARBA" id="ARBA00006019"/>
    </source>
</evidence>
<comment type="caution">
    <text evidence="3">The sequence shown here is derived from an EMBL/GenBank/DDBJ whole genome shotgun (WGS) entry which is preliminary data.</text>
</comment>
<evidence type="ECO:0000259" key="2">
    <source>
        <dbReference type="Pfam" id="PF00888"/>
    </source>
</evidence>
<evidence type="ECO:0000313" key="3">
    <source>
        <dbReference type="EMBL" id="EWM19994.1"/>
    </source>
</evidence>
<feature type="non-terminal residue" evidence="3">
    <location>
        <position position="136"/>
    </location>
</feature>
<dbReference type="Gene3D" id="1.20.1310.10">
    <property type="entry name" value="Cullin Repeats"/>
    <property type="match status" value="1"/>
</dbReference>
<dbReference type="OrthoDB" id="27073at2759"/>
<protein>
    <submittedName>
        <fullName evidence="3">Cullin 1</fullName>
    </submittedName>
</protein>
<dbReference type="EMBL" id="AZIL01003522">
    <property type="protein sequence ID" value="EWM19994.1"/>
    <property type="molecule type" value="Genomic_DNA"/>
</dbReference>
<sequence>SLPPSLPPSFPLTSQGQVIDRALIKSCVEIFETMGEQKECYKEDLEETLLSDTREYYAKKSQGWIETDSTPAYLLKAEAALEEEKARVANYLNAETEEKLLKVVIEELLEKQETTLLEREGSGCAMLLTNDKYEGT</sequence>
<comment type="similarity">
    <text evidence="1">Belongs to the cullin family.</text>
</comment>
<dbReference type="InterPro" id="IPR001373">
    <property type="entry name" value="Cullin_N"/>
</dbReference>
<feature type="non-terminal residue" evidence="3">
    <location>
        <position position="1"/>
    </location>
</feature>
<feature type="domain" description="Cullin N-terminal" evidence="2">
    <location>
        <begin position="15"/>
        <end position="133"/>
    </location>
</feature>
<dbReference type="Proteomes" id="UP000019335">
    <property type="component" value="Unassembled WGS sequence"/>
</dbReference>
<dbReference type="AlphaFoldDB" id="W7TGC3"/>
<dbReference type="SUPFAM" id="SSF74788">
    <property type="entry name" value="Cullin repeat-like"/>
    <property type="match status" value="1"/>
</dbReference>
<dbReference type="PANTHER" id="PTHR11932">
    <property type="entry name" value="CULLIN"/>
    <property type="match status" value="1"/>
</dbReference>
<keyword evidence="4" id="KW-1185">Reference proteome</keyword>
<dbReference type="GO" id="GO:0031625">
    <property type="term" value="F:ubiquitin protein ligase binding"/>
    <property type="evidence" value="ECO:0007669"/>
    <property type="project" value="InterPro"/>
</dbReference>
<dbReference type="GO" id="GO:0006511">
    <property type="term" value="P:ubiquitin-dependent protein catabolic process"/>
    <property type="evidence" value="ECO:0007669"/>
    <property type="project" value="InterPro"/>
</dbReference>
<dbReference type="InterPro" id="IPR016159">
    <property type="entry name" value="Cullin_repeat-like_dom_sf"/>
</dbReference>
<name>W7TGC3_9STRA</name>
<accession>W7TGC3</accession>
<dbReference type="InterPro" id="IPR045093">
    <property type="entry name" value="Cullin"/>
</dbReference>
<evidence type="ECO:0000313" key="4">
    <source>
        <dbReference type="Proteomes" id="UP000019335"/>
    </source>
</evidence>
<reference evidence="3 4" key="1">
    <citation type="journal article" date="2014" name="Mol. Plant">
        <title>Chromosome Scale Genome Assembly and Transcriptome Profiling of Nannochloropsis gaditana in Nitrogen Depletion.</title>
        <authorList>
            <person name="Corteggiani Carpinelli E."/>
            <person name="Telatin A."/>
            <person name="Vitulo N."/>
            <person name="Forcato C."/>
            <person name="D'Angelo M."/>
            <person name="Schiavon R."/>
            <person name="Vezzi A."/>
            <person name="Giacometti G.M."/>
            <person name="Morosinotto T."/>
            <person name="Valle G."/>
        </authorList>
    </citation>
    <scope>NUCLEOTIDE SEQUENCE [LARGE SCALE GENOMIC DNA]</scope>
    <source>
        <strain evidence="3 4">B-31</strain>
    </source>
</reference>
<dbReference type="Pfam" id="PF00888">
    <property type="entry name" value="Cullin"/>
    <property type="match status" value="1"/>
</dbReference>
<organism evidence="3 4">
    <name type="scientific">Nannochloropsis gaditana</name>
    <dbReference type="NCBI Taxonomy" id="72520"/>
    <lineage>
        <taxon>Eukaryota</taxon>
        <taxon>Sar</taxon>
        <taxon>Stramenopiles</taxon>
        <taxon>Ochrophyta</taxon>
        <taxon>Eustigmatophyceae</taxon>
        <taxon>Eustigmatales</taxon>
        <taxon>Monodopsidaceae</taxon>
        <taxon>Nannochloropsis</taxon>
    </lineage>
</organism>